<comment type="function">
    <text evidence="6">Probably involved in the biogenesis of the COX complex.</text>
</comment>
<evidence type="ECO:0000256" key="5">
    <source>
        <dbReference type="ARBA" id="ARBA00023136"/>
    </source>
</evidence>
<gene>
    <name evidence="8" type="primary">LOC100901890</name>
</gene>
<evidence type="ECO:0000256" key="1">
    <source>
        <dbReference type="ARBA" id="ARBA00004370"/>
    </source>
</evidence>
<evidence type="ECO:0000256" key="3">
    <source>
        <dbReference type="ARBA" id="ARBA00022692"/>
    </source>
</evidence>
<proteinExistence type="inferred from homology"/>
<evidence type="ECO:0000256" key="4">
    <source>
        <dbReference type="ARBA" id="ARBA00022989"/>
    </source>
</evidence>
<evidence type="ECO:0000313" key="7">
    <source>
        <dbReference type="Proteomes" id="UP000694867"/>
    </source>
</evidence>
<comment type="similarity">
    <text evidence="2 6">Belongs to the SURF1 family.</text>
</comment>
<dbReference type="AlphaFoldDB" id="A0AAJ7L748"/>
<keyword evidence="3" id="KW-0812">Transmembrane</keyword>
<dbReference type="GO" id="GO:0005743">
    <property type="term" value="C:mitochondrial inner membrane"/>
    <property type="evidence" value="ECO:0007669"/>
    <property type="project" value="UniProtKB-SubCell"/>
</dbReference>
<dbReference type="CDD" id="cd06662">
    <property type="entry name" value="SURF1"/>
    <property type="match status" value="1"/>
</dbReference>
<organism evidence="7 8">
    <name type="scientific">Galendromus occidentalis</name>
    <name type="common">western predatory mite</name>
    <dbReference type="NCBI Taxonomy" id="34638"/>
    <lineage>
        <taxon>Eukaryota</taxon>
        <taxon>Metazoa</taxon>
        <taxon>Ecdysozoa</taxon>
        <taxon>Arthropoda</taxon>
        <taxon>Chelicerata</taxon>
        <taxon>Arachnida</taxon>
        <taxon>Acari</taxon>
        <taxon>Parasitiformes</taxon>
        <taxon>Mesostigmata</taxon>
        <taxon>Gamasina</taxon>
        <taxon>Phytoseioidea</taxon>
        <taxon>Phytoseiidae</taxon>
        <taxon>Typhlodrominae</taxon>
        <taxon>Galendromus</taxon>
    </lineage>
</organism>
<keyword evidence="5" id="KW-0472">Membrane</keyword>
<evidence type="ECO:0000256" key="6">
    <source>
        <dbReference type="RuleBase" id="RU363076"/>
    </source>
</evidence>
<keyword evidence="4" id="KW-1133">Transmembrane helix</keyword>
<dbReference type="InterPro" id="IPR002994">
    <property type="entry name" value="Surf1/Shy1"/>
</dbReference>
<dbReference type="Pfam" id="PF02104">
    <property type="entry name" value="SURF1"/>
    <property type="match status" value="1"/>
</dbReference>
<dbReference type="GO" id="GO:0033617">
    <property type="term" value="P:mitochondrial respiratory chain complex IV assembly"/>
    <property type="evidence" value="ECO:0007669"/>
    <property type="project" value="TreeGrafter"/>
</dbReference>
<evidence type="ECO:0000256" key="2">
    <source>
        <dbReference type="ARBA" id="ARBA00007165"/>
    </source>
</evidence>
<dbReference type="PANTHER" id="PTHR23427:SF2">
    <property type="entry name" value="SURFEIT LOCUS PROTEIN 1"/>
    <property type="match status" value="1"/>
</dbReference>
<accession>A0AAJ7L748</accession>
<keyword evidence="7" id="KW-1185">Reference proteome</keyword>
<name>A0AAJ7L748_9ACAR</name>
<protein>
    <recommendedName>
        <fullName evidence="6">SURF1-like protein</fullName>
    </recommendedName>
</protein>
<dbReference type="RefSeq" id="XP_018496483.1">
    <property type="nucleotide sequence ID" value="XM_018640967.1"/>
</dbReference>
<dbReference type="GeneID" id="100901890"/>
<reference evidence="8" key="1">
    <citation type="submission" date="2025-08" db="UniProtKB">
        <authorList>
            <consortium name="RefSeq"/>
        </authorList>
    </citation>
    <scope>IDENTIFICATION</scope>
</reference>
<dbReference type="PANTHER" id="PTHR23427">
    <property type="entry name" value="SURFEIT LOCUS PROTEIN"/>
    <property type="match status" value="1"/>
</dbReference>
<evidence type="ECO:0000313" key="8">
    <source>
        <dbReference type="RefSeq" id="XP_018496483.1"/>
    </source>
</evidence>
<sequence length="258" mass="29146">MFRTLGRVLARFEKRPSATRSAHRSQEFPVERPSPKYALLVCPAIAFGLGCWQIRRREWKTALIDTIDAKTKAPPVELPSDLRDLDDMEYQTVRVRGVFDHDEEVYIGPRGDVEKGGIGFFVITPLKLEDRDYSILINRGWVPREKTNPATRREGQIPGVVEIEGVVRKSEPKPIASKEIRSGAFFAVRDIDMLAQTLGTAPVYIDAARKSSIPGGPLGGQTRVNLRNEHLSYILTWFSLSAATLLMWYKKYGKGVRF</sequence>
<keyword evidence="6" id="KW-0999">Mitochondrion inner membrane</keyword>
<comment type="subcellular location">
    <subcellularLocation>
        <location evidence="1">Membrane</location>
    </subcellularLocation>
    <subcellularLocation>
        <location evidence="6">Mitochondrion inner membrane</location>
        <topology evidence="6">Multi-pass membrane protein</topology>
    </subcellularLocation>
</comment>
<dbReference type="Proteomes" id="UP000694867">
    <property type="component" value="Unplaced"/>
</dbReference>
<keyword evidence="6" id="KW-0496">Mitochondrion</keyword>
<dbReference type="InterPro" id="IPR045214">
    <property type="entry name" value="Surf1/Surf4"/>
</dbReference>
<dbReference type="PROSITE" id="PS50895">
    <property type="entry name" value="SURF1"/>
    <property type="match status" value="1"/>
</dbReference>